<gene>
    <name evidence="1" type="ORF">CR513_01492</name>
</gene>
<reference evidence="1" key="1">
    <citation type="submission" date="2018-05" db="EMBL/GenBank/DDBJ databases">
        <title>Draft genome of Mucuna pruriens seed.</title>
        <authorList>
            <person name="Nnadi N.E."/>
            <person name="Vos R."/>
            <person name="Hasami M.H."/>
            <person name="Devisetty U.K."/>
            <person name="Aguiy J.C."/>
        </authorList>
    </citation>
    <scope>NUCLEOTIDE SEQUENCE [LARGE SCALE GENOMIC DNA]</scope>
    <source>
        <strain evidence="1">JCA_2017</strain>
    </source>
</reference>
<comment type="caution">
    <text evidence="1">The sequence shown here is derived from an EMBL/GenBank/DDBJ whole genome shotgun (WGS) entry which is preliminary data.</text>
</comment>
<dbReference type="Proteomes" id="UP000257109">
    <property type="component" value="Unassembled WGS sequence"/>
</dbReference>
<dbReference type="STRING" id="157652.A0A371IET3"/>
<evidence type="ECO:0000313" key="1">
    <source>
        <dbReference type="EMBL" id="RDY13557.1"/>
    </source>
</evidence>
<dbReference type="AlphaFoldDB" id="A0A371IET3"/>
<sequence length="269" mass="31133">MTHNASIFKELNWAHFSKTSSQWKKKTAHDVLKKCEHSKNTTLKECDLNELTTKAIKKKLVIFEHNKLEEKKNNNKVSNVVAIVKACLVPKDKVLQDQKWIKKDTNILPSDIISVKIGDIISSDVHLLEVDDQTRHTWLYLMKQKTEVSTHIRNFAYFVETQLNVFKPLVQFHEKTKHINNDCHIEQEKVQNGILHLFPISPQSQDADIYSRSQLLLTLFKLLFPSMECWIYTFQLVGNSCSVFHLMLCCTKGLKFCTGQKTSISESLT</sequence>
<keyword evidence="2" id="KW-1185">Reference proteome</keyword>
<proteinExistence type="predicted"/>
<evidence type="ECO:0000313" key="2">
    <source>
        <dbReference type="Proteomes" id="UP000257109"/>
    </source>
</evidence>
<feature type="non-terminal residue" evidence="1">
    <location>
        <position position="269"/>
    </location>
</feature>
<dbReference type="Gene3D" id="2.70.150.10">
    <property type="entry name" value="Calcium-transporting ATPase, cytoplasmic transduction domain A"/>
    <property type="match status" value="1"/>
</dbReference>
<name>A0A371IET3_MUCPR</name>
<accession>A0A371IET3</accession>
<dbReference type="EMBL" id="QJKJ01000255">
    <property type="protein sequence ID" value="RDY13557.1"/>
    <property type="molecule type" value="Genomic_DNA"/>
</dbReference>
<organism evidence="1 2">
    <name type="scientific">Mucuna pruriens</name>
    <name type="common">Velvet bean</name>
    <name type="synonym">Dolichos pruriens</name>
    <dbReference type="NCBI Taxonomy" id="157652"/>
    <lineage>
        <taxon>Eukaryota</taxon>
        <taxon>Viridiplantae</taxon>
        <taxon>Streptophyta</taxon>
        <taxon>Embryophyta</taxon>
        <taxon>Tracheophyta</taxon>
        <taxon>Spermatophyta</taxon>
        <taxon>Magnoliopsida</taxon>
        <taxon>eudicotyledons</taxon>
        <taxon>Gunneridae</taxon>
        <taxon>Pentapetalae</taxon>
        <taxon>rosids</taxon>
        <taxon>fabids</taxon>
        <taxon>Fabales</taxon>
        <taxon>Fabaceae</taxon>
        <taxon>Papilionoideae</taxon>
        <taxon>50 kb inversion clade</taxon>
        <taxon>NPAAA clade</taxon>
        <taxon>indigoferoid/millettioid clade</taxon>
        <taxon>Phaseoleae</taxon>
        <taxon>Mucuna</taxon>
    </lineage>
</organism>
<feature type="non-terminal residue" evidence="1">
    <location>
        <position position="1"/>
    </location>
</feature>
<protein>
    <submittedName>
        <fullName evidence="1">ATPase, plasma membrane-like protein</fullName>
    </submittedName>
</protein>